<organism evidence="1 2">
    <name type="scientific">Ensete ventricosum</name>
    <name type="common">Abyssinian banana</name>
    <name type="synonym">Musa ensete</name>
    <dbReference type="NCBI Taxonomy" id="4639"/>
    <lineage>
        <taxon>Eukaryota</taxon>
        <taxon>Viridiplantae</taxon>
        <taxon>Streptophyta</taxon>
        <taxon>Embryophyta</taxon>
        <taxon>Tracheophyta</taxon>
        <taxon>Spermatophyta</taxon>
        <taxon>Magnoliopsida</taxon>
        <taxon>Liliopsida</taxon>
        <taxon>Zingiberales</taxon>
        <taxon>Musaceae</taxon>
        <taxon>Ensete</taxon>
    </lineage>
</organism>
<dbReference type="EMBL" id="JAQQAF010000005">
    <property type="protein sequence ID" value="KAJ8484692.1"/>
    <property type="molecule type" value="Genomic_DNA"/>
</dbReference>
<evidence type="ECO:0000313" key="2">
    <source>
        <dbReference type="Proteomes" id="UP001222027"/>
    </source>
</evidence>
<comment type="caution">
    <text evidence="1">The sequence shown here is derived from an EMBL/GenBank/DDBJ whole genome shotgun (WGS) entry which is preliminary data.</text>
</comment>
<proteinExistence type="predicted"/>
<sequence>MCWLRCLHPRNNRKVGKLSHIFLLSDIFVVGNVGPTPRSTSTCPFPSARVHDSPLSGISADTSSSADSRYKLGDTSLFVVAEAGAGGFPARTVWRSCRMGDS</sequence>
<name>A0AAV8R0C9_ENSVE</name>
<accession>A0AAV8R0C9</accession>
<gene>
    <name evidence="1" type="ORF">OPV22_017177</name>
</gene>
<evidence type="ECO:0000313" key="1">
    <source>
        <dbReference type="EMBL" id="KAJ8484692.1"/>
    </source>
</evidence>
<reference evidence="1 2" key="1">
    <citation type="submission" date="2022-12" db="EMBL/GenBank/DDBJ databases">
        <title>Chromosome-scale assembly of the Ensete ventricosum genome.</title>
        <authorList>
            <person name="Dussert Y."/>
            <person name="Stocks J."/>
            <person name="Wendawek A."/>
            <person name="Woldeyes F."/>
            <person name="Nichols R.A."/>
            <person name="Borrell J.S."/>
        </authorList>
    </citation>
    <scope>NUCLEOTIDE SEQUENCE [LARGE SCALE GENOMIC DNA]</scope>
    <source>
        <strain evidence="2">cv. Maze</strain>
        <tissue evidence="1">Seeds</tissue>
    </source>
</reference>
<keyword evidence="2" id="KW-1185">Reference proteome</keyword>
<dbReference type="Proteomes" id="UP001222027">
    <property type="component" value="Unassembled WGS sequence"/>
</dbReference>
<dbReference type="AlphaFoldDB" id="A0AAV8R0C9"/>
<protein>
    <submittedName>
        <fullName evidence="1">Uncharacterized protein</fullName>
    </submittedName>
</protein>